<evidence type="ECO:0000256" key="4">
    <source>
        <dbReference type="PROSITE-ProRule" id="PRU00027"/>
    </source>
</evidence>
<feature type="domain" description="BED-type" evidence="6">
    <location>
        <begin position="103"/>
        <end position="151"/>
    </location>
</feature>
<dbReference type="SMART" id="SM00614">
    <property type="entry name" value="ZnF_BED"/>
    <property type="match status" value="1"/>
</dbReference>
<dbReference type="InterPro" id="IPR003656">
    <property type="entry name" value="Znf_BED"/>
</dbReference>
<gene>
    <name evidence="7" type="primary">jg26341</name>
    <name evidence="7" type="ORF">PAEG_LOCUS7819</name>
</gene>
<dbReference type="SUPFAM" id="SSF57667">
    <property type="entry name" value="beta-beta-alpha zinc fingers"/>
    <property type="match status" value="1"/>
</dbReference>
<keyword evidence="1" id="KW-0479">Metal-binding</keyword>
<name>A0A8S4R233_9NEOP</name>
<keyword evidence="8" id="KW-1185">Reference proteome</keyword>
<feature type="compositionally biased region" description="Basic and acidic residues" evidence="5">
    <location>
        <begin position="72"/>
        <end position="84"/>
    </location>
</feature>
<dbReference type="InterPro" id="IPR036236">
    <property type="entry name" value="Znf_C2H2_sf"/>
</dbReference>
<evidence type="ECO:0000313" key="7">
    <source>
        <dbReference type="EMBL" id="CAH2227290.1"/>
    </source>
</evidence>
<accession>A0A8S4R233</accession>
<evidence type="ECO:0000256" key="3">
    <source>
        <dbReference type="ARBA" id="ARBA00022833"/>
    </source>
</evidence>
<dbReference type="GO" id="GO:0008270">
    <property type="term" value="F:zinc ion binding"/>
    <property type="evidence" value="ECO:0007669"/>
    <property type="project" value="UniProtKB-KW"/>
</dbReference>
<dbReference type="AlphaFoldDB" id="A0A8S4R233"/>
<dbReference type="EMBL" id="CAKXAJ010022806">
    <property type="protein sequence ID" value="CAH2227290.1"/>
    <property type="molecule type" value="Genomic_DNA"/>
</dbReference>
<evidence type="ECO:0000313" key="8">
    <source>
        <dbReference type="Proteomes" id="UP000838756"/>
    </source>
</evidence>
<keyword evidence="3" id="KW-0862">Zinc</keyword>
<dbReference type="GO" id="GO:0003677">
    <property type="term" value="F:DNA binding"/>
    <property type="evidence" value="ECO:0007669"/>
    <property type="project" value="InterPro"/>
</dbReference>
<feature type="region of interest" description="Disordered" evidence="5">
    <location>
        <begin position="71"/>
        <end position="105"/>
    </location>
</feature>
<dbReference type="PROSITE" id="PS50808">
    <property type="entry name" value="ZF_BED"/>
    <property type="match status" value="1"/>
</dbReference>
<evidence type="ECO:0000256" key="1">
    <source>
        <dbReference type="ARBA" id="ARBA00022723"/>
    </source>
</evidence>
<reference evidence="7" key="1">
    <citation type="submission" date="2022-03" db="EMBL/GenBank/DDBJ databases">
        <authorList>
            <person name="Lindestad O."/>
        </authorList>
    </citation>
    <scope>NUCLEOTIDE SEQUENCE</scope>
</reference>
<comment type="caution">
    <text evidence="7">The sequence shown here is derived from an EMBL/GenBank/DDBJ whole genome shotgun (WGS) entry which is preliminary data.</text>
</comment>
<organism evidence="7 8">
    <name type="scientific">Pararge aegeria aegeria</name>
    <dbReference type="NCBI Taxonomy" id="348720"/>
    <lineage>
        <taxon>Eukaryota</taxon>
        <taxon>Metazoa</taxon>
        <taxon>Ecdysozoa</taxon>
        <taxon>Arthropoda</taxon>
        <taxon>Hexapoda</taxon>
        <taxon>Insecta</taxon>
        <taxon>Pterygota</taxon>
        <taxon>Neoptera</taxon>
        <taxon>Endopterygota</taxon>
        <taxon>Lepidoptera</taxon>
        <taxon>Glossata</taxon>
        <taxon>Ditrysia</taxon>
        <taxon>Papilionoidea</taxon>
        <taxon>Nymphalidae</taxon>
        <taxon>Satyrinae</taxon>
        <taxon>Satyrini</taxon>
        <taxon>Parargina</taxon>
        <taxon>Pararge</taxon>
    </lineage>
</organism>
<protein>
    <submittedName>
        <fullName evidence="7">Jg26341 protein</fullName>
    </submittedName>
</protein>
<evidence type="ECO:0000256" key="2">
    <source>
        <dbReference type="ARBA" id="ARBA00022771"/>
    </source>
</evidence>
<evidence type="ECO:0000259" key="6">
    <source>
        <dbReference type="PROSITE" id="PS50808"/>
    </source>
</evidence>
<proteinExistence type="predicted"/>
<dbReference type="Proteomes" id="UP000838756">
    <property type="component" value="Unassembled WGS sequence"/>
</dbReference>
<evidence type="ECO:0000256" key="5">
    <source>
        <dbReference type="SAM" id="MobiDB-lite"/>
    </source>
</evidence>
<keyword evidence="2 4" id="KW-0863">Zinc-finger</keyword>
<sequence>MTLDKQPRKAWLLINRVGQKVEVLETARIVRTHLGSLIVGCLGVQKHLLADYKLDNLSTVTKKTVSLSHAQAHNDDGHNGDQDKLASSIKEETDDESEQTQQKETDDVWTYFEKIPSNRARCILCKETFNRHTPFLSKHMTDRHRKVVFVSKYTERVYLYL</sequence>
<dbReference type="Pfam" id="PF02892">
    <property type="entry name" value="zf-BED"/>
    <property type="match status" value="1"/>
</dbReference>